<dbReference type="Proteomes" id="UP001056756">
    <property type="component" value="Chromosome"/>
</dbReference>
<keyword evidence="2" id="KW-1133">Transmembrane helix</keyword>
<keyword evidence="2" id="KW-0472">Membrane</keyword>
<keyword evidence="1" id="KW-0175">Coiled coil</keyword>
<evidence type="ECO:0000256" key="1">
    <source>
        <dbReference type="SAM" id="Coils"/>
    </source>
</evidence>
<reference evidence="4" key="1">
    <citation type="submission" date="2022-05" db="EMBL/GenBank/DDBJ databases">
        <title>Novel bacterial taxa in a minimal lignocellulolytic consortium and its capacity to transform plastics disclosed by genome-resolved metagenomics.</title>
        <authorList>
            <person name="Rodriguez C.A.D."/>
            <person name="Diaz-Garcia L."/>
            <person name="Herrera K."/>
            <person name="Tarazona N.A."/>
            <person name="Sproer C."/>
            <person name="Overmann J."/>
            <person name="Jimenez D.J."/>
        </authorList>
    </citation>
    <scope>NUCLEOTIDE SEQUENCE</scope>
    <source>
        <strain evidence="4">MAG5</strain>
    </source>
</reference>
<sequence>MKAIIRNLSDMSDSRELLEARTSPAITSFLVILLVLIGSVITWSFFGQIDETAKAQGVVRPNEKVSTIQSSTLGQIEDIFVSEGMYVEEGDSLIVLQQEEYVTELNYRLEELEQQKQELVLLERYMQSIEIDQNLFQSNIEEESYYYKLVEQFNLEYQQLELDYMTADQQIKSTKTELEQSQSSIDLNIEANKTNMETTKQELSKAITQLTEDIKQEKNLKLSIQSGKNKISSTDELRTAQYEQYSTQLKQLQVDLTNAKNTYETSLKLGDRFISQVELEQQLGVYEKATLQVTMLEKEALLSTESNITSYETKLEELNLEYSKLIQPNGSLQLEIASLDLKKEQLNIQEQELKQKTELTETAEVTSLQKYRLDRVVIIQASIDDKQSNIESIQENIQKIEQELENKTMKSPVSGTVNIVKELNKGDVIQPGEPLLTILPTDETMYKASIAVTNQEIGKIAIGDQVKLNFDAFPKQSYGSLVGEVTSIGSDAVVQQDGLRYYIIEAAIANEPLVNQKGEQGEIRVGMTAEAYIVTNSQKIIYYILEKINLKE</sequence>
<gene>
    <name evidence="4" type="ORF">NAG76_04705</name>
</gene>
<dbReference type="InterPro" id="IPR050739">
    <property type="entry name" value="MFP"/>
</dbReference>
<evidence type="ECO:0000313" key="5">
    <source>
        <dbReference type="Proteomes" id="UP001056756"/>
    </source>
</evidence>
<dbReference type="EMBL" id="CP097899">
    <property type="protein sequence ID" value="URN95548.1"/>
    <property type="molecule type" value="Genomic_DNA"/>
</dbReference>
<accession>A0A9J6ZHL3</accession>
<feature type="transmembrane region" description="Helical" evidence="2">
    <location>
        <begin position="25"/>
        <end position="46"/>
    </location>
</feature>
<feature type="coiled-coil region" evidence="1">
    <location>
        <begin position="383"/>
        <end position="410"/>
    </location>
</feature>
<dbReference type="InterPro" id="IPR058982">
    <property type="entry name" value="Beta-barrel_AprE"/>
</dbReference>
<dbReference type="PRINTS" id="PR01490">
    <property type="entry name" value="RTXTOXIND"/>
</dbReference>
<keyword evidence="2" id="KW-0812">Transmembrane</keyword>
<dbReference type="GO" id="GO:0016020">
    <property type="term" value="C:membrane"/>
    <property type="evidence" value="ECO:0007669"/>
    <property type="project" value="UniProtKB-SubCell"/>
</dbReference>
<proteinExistence type="predicted"/>
<protein>
    <submittedName>
        <fullName evidence="4">HlyD family efflux transporter periplasmic adaptor subunit</fullName>
    </submittedName>
</protein>
<name>A0A9J6ZHL3_9BACL</name>
<dbReference type="PANTHER" id="PTHR30386:SF28">
    <property type="entry name" value="EXPORTED PROTEIN"/>
    <property type="match status" value="1"/>
</dbReference>
<evidence type="ECO:0000259" key="3">
    <source>
        <dbReference type="Pfam" id="PF26002"/>
    </source>
</evidence>
<dbReference type="PANTHER" id="PTHR30386">
    <property type="entry name" value="MEMBRANE FUSION SUBUNIT OF EMRAB-TOLC MULTIDRUG EFFLUX PUMP"/>
    <property type="match status" value="1"/>
</dbReference>
<evidence type="ECO:0000256" key="2">
    <source>
        <dbReference type="SAM" id="Phobius"/>
    </source>
</evidence>
<dbReference type="KEGG" id="plig:NAG76_04705"/>
<feature type="coiled-coil region" evidence="1">
    <location>
        <begin position="301"/>
        <end position="359"/>
    </location>
</feature>
<evidence type="ECO:0000313" key="4">
    <source>
        <dbReference type="EMBL" id="URN95548.1"/>
    </source>
</evidence>
<feature type="domain" description="AprE-like beta-barrel" evidence="3">
    <location>
        <begin position="449"/>
        <end position="535"/>
    </location>
</feature>
<dbReference type="Pfam" id="PF26002">
    <property type="entry name" value="Beta-barrel_AprE"/>
    <property type="match status" value="1"/>
</dbReference>
<feature type="coiled-coil region" evidence="1">
    <location>
        <begin position="95"/>
        <end position="262"/>
    </location>
</feature>
<dbReference type="Gene3D" id="2.40.30.170">
    <property type="match status" value="1"/>
</dbReference>
<organism evidence="4 5">
    <name type="scientific">Candidatus Pristimantibacillus lignocellulolyticus</name>
    <dbReference type="NCBI Taxonomy" id="2994561"/>
    <lineage>
        <taxon>Bacteria</taxon>
        <taxon>Bacillati</taxon>
        <taxon>Bacillota</taxon>
        <taxon>Bacilli</taxon>
        <taxon>Bacillales</taxon>
        <taxon>Paenibacillaceae</taxon>
        <taxon>Candidatus Pristimantibacillus</taxon>
    </lineage>
</organism>
<dbReference type="AlphaFoldDB" id="A0A9J6ZHL3"/>